<dbReference type="EMBL" id="CZQE01000018">
    <property type="protein sequence ID" value="CUS43222.1"/>
    <property type="molecule type" value="Genomic_DNA"/>
</dbReference>
<sequence>MLVQNGGPRLDLLNGDAIGSSGGQSRHEFEAQAGYTNNGLGFRFSGNYRTGTEVNGGTPGAPQSLNFSGLGTLDLRLFADFGQRLDLVKKHPWLRGTRLTIGVTNIFDGKQRVTDANGVTPVSYQPDYLDPLGRSVRISLRKLFF</sequence>
<keyword evidence="3" id="KW-0998">Cell outer membrane</keyword>
<accession>A0A161KEM0</accession>
<gene>
    <name evidence="4" type="ORF">MGWOODY_Smn830</name>
</gene>
<name>A0A161KEM0_9ZZZZ</name>
<dbReference type="GO" id="GO:0009279">
    <property type="term" value="C:cell outer membrane"/>
    <property type="evidence" value="ECO:0007669"/>
    <property type="project" value="UniProtKB-SubCell"/>
</dbReference>
<organism evidence="4">
    <name type="scientific">hydrothermal vent metagenome</name>
    <dbReference type="NCBI Taxonomy" id="652676"/>
    <lineage>
        <taxon>unclassified sequences</taxon>
        <taxon>metagenomes</taxon>
        <taxon>ecological metagenomes</taxon>
    </lineage>
</organism>
<dbReference type="InterPro" id="IPR036942">
    <property type="entry name" value="Beta-barrel_TonB_sf"/>
</dbReference>
<dbReference type="AlphaFoldDB" id="A0A161KEM0"/>
<evidence type="ECO:0000256" key="1">
    <source>
        <dbReference type="ARBA" id="ARBA00004442"/>
    </source>
</evidence>
<keyword evidence="4" id="KW-0675">Receptor</keyword>
<reference evidence="4" key="1">
    <citation type="submission" date="2015-10" db="EMBL/GenBank/DDBJ databases">
        <authorList>
            <person name="Gilbert D.G."/>
        </authorList>
    </citation>
    <scope>NUCLEOTIDE SEQUENCE</scope>
</reference>
<evidence type="ECO:0000256" key="3">
    <source>
        <dbReference type="ARBA" id="ARBA00023237"/>
    </source>
</evidence>
<evidence type="ECO:0000313" key="4">
    <source>
        <dbReference type="EMBL" id="CUS43222.1"/>
    </source>
</evidence>
<keyword evidence="2" id="KW-0472">Membrane</keyword>
<comment type="subcellular location">
    <subcellularLocation>
        <location evidence="1">Cell outer membrane</location>
    </subcellularLocation>
</comment>
<evidence type="ECO:0000256" key="2">
    <source>
        <dbReference type="ARBA" id="ARBA00023136"/>
    </source>
</evidence>
<protein>
    <submittedName>
        <fullName evidence="4">TonB-dependent receptor</fullName>
    </submittedName>
</protein>
<dbReference type="SUPFAM" id="SSF56935">
    <property type="entry name" value="Porins"/>
    <property type="match status" value="1"/>
</dbReference>
<proteinExistence type="predicted"/>
<dbReference type="Gene3D" id="2.40.170.20">
    <property type="entry name" value="TonB-dependent receptor, beta-barrel domain"/>
    <property type="match status" value="1"/>
</dbReference>